<accession>A0A3B1DQP0</accession>
<name>A0A3B1DQP0_9ZZZZ</name>
<feature type="non-terminal residue" evidence="1">
    <location>
        <position position="27"/>
    </location>
</feature>
<gene>
    <name evidence="1" type="ORF">MNBD_PLANCTO03-1939</name>
</gene>
<reference evidence="1" key="1">
    <citation type="submission" date="2018-06" db="EMBL/GenBank/DDBJ databases">
        <authorList>
            <person name="Zhirakovskaya E."/>
        </authorList>
    </citation>
    <scope>NUCLEOTIDE SEQUENCE</scope>
</reference>
<organism evidence="1">
    <name type="scientific">hydrothermal vent metagenome</name>
    <dbReference type="NCBI Taxonomy" id="652676"/>
    <lineage>
        <taxon>unclassified sequences</taxon>
        <taxon>metagenomes</taxon>
        <taxon>ecological metagenomes</taxon>
    </lineage>
</organism>
<proteinExistence type="predicted"/>
<dbReference type="AlphaFoldDB" id="A0A3B1DQP0"/>
<sequence>MSSDMNGRKRRLGVVEFVGVLVGVGVF</sequence>
<dbReference type="EMBL" id="UOGK01000503">
    <property type="protein sequence ID" value="VAX41181.1"/>
    <property type="molecule type" value="Genomic_DNA"/>
</dbReference>
<protein>
    <submittedName>
        <fullName evidence="1">Uncharacterized protein</fullName>
    </submittedName>
</protein>
<evidence type="ECO:0000313" key="1">
    <source>
        <dbReference type="EMBL" id="VAX41181.1"/>
    </source>
</evidence>